<dbReference type="EMBL" id="CP036264">
    <property type="protein sequence ID" value="QEF96760.1"/>
    <property type="molecule type" value="Genomic_DNA"/>
</dbReference>
<feature type="domain" description="ThuA-like" evidence="2">
    <location>
        <begin position="61"/>
        <end position="306"/>
    </location>
</feature>
<evidence type="ECO:0000313" key="4">
    <source>
        <dbReference type="Proteomes" id="UP000321353"/>
    </source>
</evidence>
<evidence type="ECO:0000313" key="3">
    <source>
        <dbReference type="EMBL" id="QEF96760.1"/>
    </source>
</evidence>
<gene>
    <name evidence="3" type="ORF">Mal15_07900</name>
</gene>
<feature type="region of interest" description="Disordered" evidence="1">
    <location>
        <begin position="318"/>
        <end position="337"/>
    </location>
</feature>
<dbReference type="InterPro" id="IPR029010">
    <property type="entry name" value="ThuA-like"/>
</dbReference>
<dbReference type="Pfam" id="PF06283">
    <property type="entry name" value="ThuA"/>
    <property type="match status" value="1"/>
</dbReference>
<dbReference type="AlphaFoldDB" id="A0A5B9M9N8"/>
<dbReference type="InterPro" id="IPR029062">
    <property type="entry name" value="Class_I_gatase-like"/>
</dbReference>
<proteinExistence type="predicted"/>
<reference evidence="3 4" key="1">
    <citation type="submission" date="2019-02" db="EMBL/GenBank/DDBJ databases">
        <title>Planctomycetal bacteria perform biofilm scaping via a novel small molecule.</title>
        <authorList>
            <person name="Jeske O."/>
            <person name="Boedeker C."/>
            <person name="Wiegand S."/>
            <person name="Breitling P."/>
            <person name="Kallscheuer N."/>
            <person name="Jogler M."/>
            <person name="Rohde M."/>
            <person name="Petersen J."/>
            <person name="Medema M.H."/>
            <person name="Surup F."/>
            <person name="Jogler C."/>
        </authorList>
    </citation>
    <scope>NUCLEOTIDE SEQUENCE [LARGE SCALE GENOMIC DNA]</scope>
    <source>
        <strain evidence="3 4">Mal15</strain>
    </source>
</reference>
<evidence type="ECO:0000259" key="2">
    <source>
        <dbReference type="Pfam" id="PF06283"/>
    </source>
</evidence>
<keyword evidence="4" id="KW-1185">Reference proteome</keyword>
<sequence>MTGAGAYDGCIGQGKRLCYCILLYVFQRVSPLKSIIAFVLLISSAISFVPAHAQSKKIVLVAGKPSHPPRMHEFNAGVQLLSKCLADVPDVDVEFVLNGWPEDEAVFAEADAVVFFMDGGGKHEIVKEDGRRLKQIDQWVKRGVGLGFMHYGVEVLADQAGNEMKRWIGGHYEHQFSCNPMWEPAFTSFPEHPVTRGVEPFEIKDEWYFNMRFMADIEGNQSAQQADVEFVPILVAVPSVDVRDGPYVYPKGPYDHIQANAGRAEAMMWTVQRGDGGRGFGFTGGHFHDNWGNDNFRKVVLNALLWIAKADVPEGGVESSVTAEDLDANLDPKPARR</sequence>
<dbReference type="SUPFAM" id="SSF52317">
    <property type="entry name" value="Class I glutamine amidotransferase-like"/>
    <property type="match status" value="1"/>
</dbReference>
<dbReference type="Proteomes" id="UP000321353">
    <property type="component" value="Chromosome"/>
</dbReference>
<protein>
    <submittedName>
        <fullName evidence="3">Trehalose utilization</fullName>
    </submittedName>
</protein>
<dbReference type="Gene3D" id="3.40.50.880">
    <property type="match status" value="1"/>
</dbReference>
<dbReference type="KEGG" id="smam:Mal15_07900"/>
<name>A0A5B9M9N8_9BACT</name>
<accession>A0A5B9M9N8</accession>
<evidence type="ECO:0000256" key="1">
    <source>
        <dbReference type="SAM" id="MobiDB-lite"/>
    </source>
</evidence>
<organism evidence="3 4">
    <name type="scientific">Stieleria maiorica</name>
    <dbReference type="NCBI Taxonomy" id="2795974"/>
    <lineage>
        <taxon>Bacteria</taxon>
        <taxon>Pseudomonadati</taxon>
        <taxon>Planctomycetota</taxon>
        <taxon>Planctomycetia</taxon>
        <taxon>Pirellulales</taxon>
        <taxon>Pirellulaceae</taxon>
        <taxon>Stieleria</taxon>
    </lineage>
</organism>